<evidence type="ECO:0000313" key="2">
    <source>
        <dbReference type="Proteomes" id="UP001190926"/>
    </source>
</evidence>
<dbReference type="Proteomes" id="UP001190926">
    <property type="component" value="Unassembled WGS sequence"/>
</dbReference>
<protein>
    <submittedName>
        <fullName evidence="1">Uncharacterized protein</fullName>
    </submittedName>
</protein>
<sequence>MAGDSAYKLKPSGVRAPMDHRRMRWGFEHEVYYITVTTKTAEFANRLNLPSLDLSYIDDRDCTLKLHVGMNKVRFNVDYKFRKIYQKKQKRYLCLAHLDGGWKDVYEFMELNQGDTIEFRSCVCDPLRFYVARKMHDGFVEVKKEEFDGEFVLD</sequence>
<accession>A0AAD4PE17</accession>
<gene>
    <name evidence="1" type="ORF">C2S53_019383</name>
</gene>
<keyword evidence="2" id="KW-1185">Reference proteome</keyword>
<organism evidence="1 2">
    <name type="scientific">Perilla frutescens var. hirtella</name>
    <name type="common">Perilla citriodora</name>
    <name type="synonym">Perilla setoyensis</name>
    <dbReference type="NCBI Taxonomy" id="608512"/>
    <lineage>
        <taxon>Eukaryota</taxon>
        <taxon>Viridiplantae</taxon>
        <taxon>Streptophyta</taxon>
        <taxon>Embryophyta</taxon>
        <taxon>Tracheophyta</taxon>
        <taxon>Spermatophyta</taxon>
        <taxon>Magnoliopsida</taxon>
        <taxon>eudicotyledons</taxon>
        <taxon>Gunneridae</taxon>
        <taxon>Pentapetalae</taxon>
        <taxon>asterids</taxon>
        <taxon>lamiids</taxon>
        <taxon>Lamiales</taxon>
        <taxon>Lamiaceae</taxon>
        <taxon>Nepetoideae</taxon>
        <taxon>Elsholtzieae</taxon>
        <taxon>Perilla</taxon>
    </lineage>
</organism>
<evidence type="ECO:0000313" key="1">
    <source>
        <dbReference type="EMBL" id="KAH6835720.1"/>
    </source>
</evidence>
<dbReference type="EMBL" id="SDAM02000033">
    <property type="protein sequence ID" value="KAH6835720.1"/>
    <property type="molecule type" value="Genomic_DNA"/>
</dbReference>
<reference evidence="1 2" key="1">
    <citation type="journal article" date="2021" name="Nat. Commun.">
        <title>Incipient diploidization of the medicinal plant Perilla within 10,000 years.</title>
        <authorList>
            <person name="Zhang Y."/>
            <person name="Shen Q."/>
            <person name="Leng L."/>
            <person name="Zhang D."/>
            <person name="Chen S."/>
            <person name="Shi Y."/>
            <person name="Ning Z."/>
            <person name="Chen S."/>
        </authorList>
    </citation>
    <scope>NUCLEOTIDE SEQUENCE [LARGE SCALE GENOMIC DNA]</scope>
    <source>
        <strain evidence="2">cv. PC099</strain>
    </source>
</reference>
<dbReference type="AlphaFoldDB" id="A0AAD4PE17"/>
<name>A0AAD4PE17_PERFH</name>
<proteinExistence type="predicted"/>
<comment type="caution">
    <text evidence="1">The sequence shown here is derived from an EMBL/GenBank/DDBJ whole genome shotgun (WGS) entry which is preliminary data.</text>
</comment>